<proteinExistence type="predicted"/>
<sequence length="109" mass="11773">MLWHWVYHGTSTNDGKPTTASLIDRILDEEATKLTKLSPKRLDLSKRYLSQQPSFISLCSFFLPPIVPTADLTTSPTSSPALLSSGSAGRDPTAARSSVPTSAPSKPSW</sequence>
<evidence type="ECO:0000256" key="1">
    <source>
        <dbReference type="SAM" id="MobiDB-lite"/>
    </source>
</evidence>
<dbReference type="Proteomes" id="UP000836402">
    <property type="component" value="Unassembled WGS sequence"/>
</dbReference>
<feature type="compositionally biased region" description="Polar residues" evidence="1">
    <location>
        <begin position="95"/>
        <end position="109"/>
    </location>
</feature>
<reference evidence="3" key="1">
    <citation type="submission" date="2020-10" db="EMBL/GenBank/DDBJ databases">
        <authorList>
            <person name="Sedaghatjoo S."/>
        </authorList>
    </citation>
    <scope>NUCLEOTIDE SEQUENCE</scope>
    <source>
        <strain evidence="3">AZH3</strain>
    </source>
</reference>
<comment type="caution">
    <text evidence="3">The sequence shown here is derived from an EMBL/GenBank/DDBJ whole genome shotgun (WGS) entry which is preliminary data.</text>
</comment>
<gene>
    <name evidence="3" type="ORF">JKIAZH3_G3204</name>
</gene>
<feature type="domain" description="Malate synthase C-terminal" evidence="2">
    <location>
        <begin position="1"/>
        <end position="48"/>
    </location>
</feature>
<dbReference type="InterPro" id="IPR048355">
    <property type="entry name" value="MS_C"/>
</dbReference>
<dbReference type="InterPro" id="IPR044856">
    <property type="entry name" value="Malate_synth_C_sf"/>
</dbReference>
<feature type="region of interest" description="Disordered" evidence="1">
    <location>
        <begin position="73"/>
        <end position="109"/>
    </location>
</feature>
<name>A0ABN7IR07_9BASI</name>
<evidence type="ECO:0000313" key="3">
    <source>
        <dbReference type="EMBL" id="CAD6919296.1"/>
    </source>
</evidence>
<feature type="compositionally biased region" description="Low complexity" evidence="1">
    <location>
        <begin position="73"/>
        <end position="88"/>
    </location>
</feature>
<protein>
    <recommendedName>
        <fullName evidence="2">Malate synthase C-terminal domain-containing protein</fullName>
    </recommendedName>
</protein>
<dbReference type="EMBL" id="CAJHJG010002275">
    <property type="protein sequence ID" value="CAD6919296.1"/>
    <property type="molecule type" value="Genomic_DNA"/>
</dbReference>
<keyword evidence="4" id="KW-1185">Reference proteome</keyword>
<evidence type="ECO:0000259" key="2">
    <source>
        <dbReference type="Pfam" id="PF20659"/>
    </source>
</evidence>
<dbReference type="Gene3D" id="1.20.1220.12">
    <property type="entry name" value="Malate synthase, domain III"/>
    <property type="match status" value="1"/>
</dbReference>
<organism evidence="3 4">
    <name type="scientific">Tilletia caries</name>
    <name type="common">wheat bunt fungus</name>
    <dbReference type="NCBI Taxonomy" id="13290"/>
    <lineage>
        <taxon>Eukaryota</taxon>
        <taxon>Fungi</taxon>
        <taxon>Dikarya</taxon>
        <taxon>Basidiomycota</taxon>
        <taxon>Ustilaginomycotina</taxon>
        <taxon>Exobasidiomycetes</taxon>
        <taxon>Tilletiales</taxon>
        <taxon>Tilletiaceae</taxon>
        <taxon>Tilletia</taxon>
    </lineage>
</organism>
<accession>A0ABN7IR07</accession>
<dbReference type="Pfam" id="PF20659">
    <property type="entry name" value="MS_C"/>
    <property type="match status" value="1"/>
</dbReference>
<evidence type="ECO:0000313" key="4">
    <source>
        <dbReference type="Proteomes" id="UP000836402"/>
    </source>
</evidence>